<feature type="compositionally biased region" description="Acidic residues" evidence="3">
    <location>
        <begin position="241"/>
        <end position="255"/>
    </location>
</feature>
<dbReference type="Pfam" id="PF00956">
    <property type="entry name" value="NAP"/>
    <property type="match status" value="1"/>
</dbReference>
<dbReference type="PANTHER" id="PTHR11875">
    <property type="entry name" value="TESTIS-SPECIFIC Y-ENCODED PROTEIN"/>
    <property type="match status" value="1"/>
</dbReference>
<dbReference type="SUPFAM" id="SSF143113">
    <property type="entry name" value="NAP-like"/>
    <property type="match status" value="1"/>
</dbReference>
<dbReference type="InterPro" id="IPR002164">
    <property type="entry name" value="NAP_family"/>
</dbReference>
<proteinExistence type="inferred from homology"/>
<evidence type="ECO:0000256" key="3">
    <source>
        <dbReference type="SAM" id="MobiDB-lite"/>
    </source>
</evidence>
<reference evidence="4" key="1">
    <citation type="submission" date="2014-08" db="EMBL/GenBank/DDBJ databases">
        <authorList>
            <person name="Sharma Rahul"/>
            <person name="Thines Marco"/>
        </authorList>
    </citation>
    <scope>NUCLEOTIDE SEQUENCE</scope>
</reference>
<evidence type="ECO:0000313" key="4">
    <source>
        <dbReference type="EMBL" id="CED85054.1"/>
    </source>
</evidence>
<comment type="similarity">
    <text evidence="1 2">Belongs to the nucleosome assembly protein (NAP) family.</text>
</comment>
<dbReference type="AlphaFoldDB" id="A0A0F7SWA8"/>
<organism evidence="4">
    <name type="scientific">Phaffia rhodozyma</name>
    <name type="common">Yeast</name>
    <name type="synonym">Xanthophyllomyces dendrorhous</name>
    <dbReference type="NCBI Taxonomy" id="264483"/>
    <lineage>
        <taxon>Eukaryota</taxon>
        <taxon>Fungi</taxon>
        <taxon>Dikarya</taxon>
        <taxon>Basidiomycota</taxon>
        <taxon>Agaricomycotina</taxon>
        <taxon>Tremellomycetes</taxon>
        <taxon>Cystofilobasidiales</taxon>
        <taxon>Mrakiaceae</taxon>
        <taxon>Phaffia</taxon>
    </lineage>
</organism>
<evidence type="ECO:0000256" key="1">
    <source>
        <dbReference type="ARBA" id="ARBA00009947"/>
    </source>
</evidence>
<accession>A0A0F7SWA8</accession>
<feature type="compositionally biased region" description="Basic residues" evidence="3">
    <location>
        <begin position="260"/>
        <end position="270"/>
    </location>
</feature>
<feature type="region of interest" description="Disordered" evidence="3">
    <location>
        <begin position="241"/>
        <end position="270"/>
    </location>
</feature>
<evidence type="ECO:0000256" key="2">
    <source>
        <dbReference type="RuleBase" id="RU003876"/>
    </source>
</evidence>
<dbReference type="GO" id="GO:0005634">
    <property type="term" value="C:nucleus"/>
    <property type="evidence" value="ECO:0007669"/>
    <property type="project" value="InterPro"/>
</dbReference>
<dbReference type="GO" id="GO:0006334">
    <property type="term" value="P:nucleosome assembly"/>
    <property type="evidence" value="ECO:0007669"/>
    <property type="project" value="InterPro"/>
</dbReference>
<dbReference type="InterPro" id="IPR037231">
    <property type="entry name" value="NAP-like_sf"/>
</dbReference>
<dbReference type="EMBL" id="LN483332">
    <property type="protein sequence ID" value="CED85054.1"/>
    <property type="molecule type" value="Genomic_DNA"/>
</dbReference>
<dbReference type="Gene3D" id="3.30.1120.90">
    <property type="entry name" value="Nucleosome assembly protein"/>
    <property type="match status" value="1"/>
</dbReference>
<sequence>MCGPGSSCTIKHTQPKPTAMSTAAAKAVEKAQAKSDAWLEKNEEAVKSLRSQHLAVEAELEAKSIELFAAFYAKRRAETEKIPSFWLRAMVNHPTLAVFLQGAGDQEALTYLTDITLVRGGDKKDLREYDLIFTFAENPYFTEKTLTKSYTVKKEEDTEDEEDYELTGSVSTISWKDDAHNLVKANPQKIDEEEDNMEPGSFFNFFVKEEDQFAVGSHLRDEILPNALEFFAGLIDDSDDEFDGDLDDESDEEIDLDPRPKKKSKAYAPL</sequence>
<name>A0A0F7SWA8_PHARH</name>
<protein>
    <submittedName>
        <fullName evidence="4">DNA replication factor/protein phosphatase inhibitor SET/SPR-2</fullName>
    </submittedName>
</protein>